<proteinExistence type="predicted"/>
<accession>A0AAN9AC44</accession>
<gene>
    <name evidence="2" type="ORF">SK128_025997</name>
</gene>
<dbReference type="Proteomes" id="UP001381693">
    <property type="component" value="Unassembled WGS sequence"/>
</dbReference>
<keyword evidence="3" id="KW-1185">Reference proteome</keyword>
<feature type="region of interest" description="Disordered" evidence="1">
    <location>
        <begin position="1"/>
        <end position="34"/>
    </location>
</feature>
<protein>
    <submittedName>
        <fullName evidence="2">Uncharacterized protein</fullName>
    </submittedName>
</protein>
<dbReference type="EMBL" id="JAXCGZ010006056">
    <property type="protein sequence ID" value="KAK7080200.1"/>
    <property type="molecule type" value="Genomic_DNA"/>
</dbReference>
<evidence type="ECO:0000313" key="3">
    <source>
        <dbReference type="Proteomes" id="UP001381693"/>
    </source>
</evidence>
<feature type="compositionally biased region" description="Polar residues" evidence="1">
    <location>
        <begin position="11"/>
        <end position="27"/>
    </location>
</feature>
<reference evidence="2 3" key="1">
    <citation type="submission" date="2023-11" db="EMBL/GenBank/DDBJ databases">
        <title>Halocaridina rubra genome assembly.</title>
        <authorList>
            <person name="Smith C."/>
        </authorList>
    </citation>
    <scope>NUCLEOTIDE SEQUENCE [LARGE SCALE GENOMIC DNA]</scope>
    <source>
        <strain evidence="2">EP-1</strain>
        <tissue evidence="2">Whole</tissue>
    </source>
</reference>
<sequence length="72" mass="7567">MQRQEEELRNRTSTPCHSQGNTESTHGPNAYPLRPAPVAAAAAAGAGGGAVATDASSRTQLLLFSVRSQRVY</sequence>
<feature type="non-terminal residue" evidence="2">
    <location>
        <position position="72"/>
    </location>
</feature>
<name>A0AAN9AC44_HALRR</name>
<dbReference type="AlphaFoldDB" id="A0AAN9AC44"/>
<evidence type="ECO:0000313" key="2">
    <source>
        <dbReference type="EMBL" id="KAK7080200.1"/>
    </source>
</evidence>
<feature type="compositionally biased region" description="Basic and acidic residues" evidence="1">
    <location>
        <begin position="1"/>
        <end position="10"/>
    </location>
</feature>
<comment type="caution">
    <text evidence="2">The sequence shown here is derived from an EMBL/GenBank/DDBJ whole genome shotgun (WGS) entry which is preliminary data.</text>
</comment>
<organism evidence="2 3">
    <name type="scientific">Halocaridina rubra</name>
    <name type="common">Hawaiian red shrimp</name>
    <dbReference type="NCBI Taxonomy" id="373956"/>
    <lineage>
        <taxon>Eukaryota</taxon>
        <taxon>Metazoa</taxon>
        <taxon>Ecdysozoa</taxon>
        <taxon>Arthropoda</taxon>
        <taxon>Crustacea</taxon>
        <taxon>Multicrustacea</taxon>
        <taxon>Malacostraca</taxon>
        <taxon>Eumalacostraca</taxon>
        <taxon>Eucarida</taxon>
        <taxon>Decapoda</taxon>
        <taxon>Pleocyemata</taxon>
        <taxon>Caridea</taxon>
        <taxon>Atyoidea</taxon>
        <taxon>Atyidae</taxon>
        <taxon>Halocaridina</taxon>
    </lineage>
</organism>
<evidence type="ECO:0000256" key="1">
    <source>
        <dbReference type="SAM" id="MobiDB-lite"/>
    </source>
</evidence>